<dbReference type="RefSeq" id="WP_109517133.1">
    <property type="nucleotide sequence ID" value="NZ_PDOA01000006.1"/>
</dbReference>
<keyword evidence="6" id="KW-1185">Reference proteome</keyword>
<dbReference type="GO" id="GO:0005829">
    <property type="term" value="C:cytosol"/>
    <property type="evidence" value="ECO:0007669"/>
    <property type="project" value="TreeGrafter"/>
</dbReference>
<dbReference type="InterPro" id="IPR013708">
    <property type="entry name" value="Shikimate_DH-bd_N"/>
</dbReference>
<dbReference type="EMBL" id="PDOA01000006">
    <property type="protein sequence ID" value="PWC28738.1"/>
    <property type="molecule type" value="Genomic_DNA"/>
</dbReference>
<evidence type="ECO:0000313" key="6">
    <source>
        <dbReference type="Proteomes" id="UP000245048"/>
    </source>
</evidence>
<dbReference type="GO" id="GO:0019632">
    <property type="term" value="P:shikimate metabolic process"/>
    <property type="evidence" value="ECO:0007669"/>
    <property type="project" value="TreeGrafter"/>
</dbReference>
<dbReference type="GO" id="GO:0050661">
    <property type="term" value="F:NADP binding"/>
    <property type="evidence" value="ECO:0007669"/>
    <property type="project" value="TreeGrafter"/>
</dbReference>
<dbReference type="SUPFAM" id="SSF51735">
    <property type="entry name" value="NAD(P)-binding Rossmann-fold domains"/>
    <property type="match status" value="1"/>
</dbReference>
<dbReference type="GO" id="GO:0009423">
    <property type="term" value="P:chorismate biosynthetic process"/>
    <property type="evidence" value="ECO:0007669"/>
    <property type="project" value="TreeGrafter"/>
</dbReference>
<sequence length="277" mass="28091">MSGGITGSITGATRLYAILGDPVAPLRSPALFNAAFARLGRDAAFLPLQVPEGALPEVWAGLRRIGNLDGLVITMPHKAAALPLLDALGPTATLTGTVNTARRRPDGGWEGEMFDGEGFRDGLERAGHTPHGARVLLVGCGAAGRAIGFALARAGVAHLALRDAAPGRAEALAARLAEAFPALPVSTGAAGPEGRDIVVNATPLGLRPGDALPLDPAALRPGQVVADVIPNPEVTPLIAAARRLGCPTVTGRAMHEGQARLAAAYLGIAGWEEGAPG</sequence>
<dbReference type="Pfam" id="PF08501">
    <property type="entry name" value="Shikimate_dh_N"/>
    <property type="match status" value="1"/>
</dbReference>
<dbReference type="InterPro" id="IPR036291">
    <property type="entry name" value="NAD(P)-bd_dom_sf"/>
</dbReference>
<dbReference type="GO" id="GO:0004764">
    <property type="term" value="F:shikimate 3-dehydrogenase (NADP+) activity"/>
    <property type="evidence" value="ECO:0007669"/>
    <property type="project" value="InterPro"/>
</dbReference>
<evidence type="ECO:0000259" key="4">
    <source>
        <dbReference type="Pfam" id="PF08501"/>
    </source>
</evidence>
<dbReference type="PANTHER" id="PTHR21089:SF1">
    <property type="entry name" value="BIFUNCTIONAL 3-DEHYDROQUINATE DEHYDRATASE_SHIKIMATE DEHYDROGENASE, CHLOROPLASTIC"/>
    <property type="match status" value="1"/>
</dbReference>
<proteinExistence type="predicted"/>
<evidence type="ECO:0000256" key="1">
    <source>
        <dbReference type="ARBA" id="ARBA00004871"/>
    </source>
</evidence>
<keyword evidence="3" id="KW-0028">Amino-acid biosynthesis</keyword>
<keyword evidence="3" id="KW-0057">Aromatic amino acid biosynthesis</keyword>
<name>A0A2U1V489_9PROT</name>
<dbReference type="Proteomes" id="UP000245048">
    <property type="component" value="Unassembled WGS sequence"/>
</dbReference>
<dbReference type="InterPro" id="IPR022893">
    <property type="entry name" value="Shikimate_DH_fam"/>
</dbReference>
<gene>
    <name evidence="5" type="ORF">CR165_11505</name>
</gene>
<reference evidence="6" key="1">
    <citation type="submission" date="2017-10" db="EMBL/GenBank/DDBJ databases">
        <authorList>
            <person name="Toshchakov S.V."/>
            <person name="Goeva M.A."/>
        </authorList>
    </citation>
    <scope>NUCLEOTIDE SEQUENCE [LARGE SCALE GENOMIC DNA]</scope>
    <source>
        <strain evidence="6">JR1/69-1-13</strain>
    </source>
</reference>
<dbReference type="GO" id="GO:0009073">
    <property type="term" value="P:aromatic amino acid family biosynthetic process"/>
    <property type="evidence" value="ECO:0007669"/>
    <property type="project" value="UniProtKB-KW"/>
</dbReference>
<feature type="domain" description="Shikimate dehydrogenase substrate binding N-terminal" evidence="4">
    <location>
        <begin position="18"/>
        <end position="100"/>
    </location>
</feature>
<keyword evidence="2" id="KW-0560">Oxidoreductase</keyword>
<dbReference type="CDD" id="cd01065">
    <property type="entry name" value="NAD_bind_Shikimate_DH"/>
    <property type="match status" value="1"/>
</dbReference>
<dbReference type="PANTHER" id="PTHR21089">
    <property type="entry name" value="SHIKIMATE DEHYDROGENASE"/>
    <property type="match status" value="1"/>
</dbReference>
<dbReference type="OrthoDB" id="7873617at2"/>
<dbReference type="AlphaFoldDB" id="A0A2U1V489"/>
<evidence type="ECO:0000256" key="2">
    <source>
        <dbReference type="ARBA" id="ARBA00023002"/>
    </source>
</evidence>
<comment type="caution">
    <text evidence="5">The sequence shown here is derived from an EMBL/GenBank/DDBJ whole genome shotgun (WGS) entry which is preliminary data.</text>
</comment>
<protein>
    <submittedName>
        <fullName evidence="5">Shikimate dehydrogenase</fullName>
    </submittedName>
</protein>
<dbReference type="Gene3D" id="3.40.50.10860">
    <property type="entry name" value="Leucine Dehydrogenase, chain A, domain 1"/>
    <property type="match status" value="1"/>
</dbReference>
<comment type="pathway">
    <text evidence="1">Metabolic intermediate biosynthesis; chorismate biosynthesis; chorismate from D-erythrose 4-phosphate and phosphoenolpyruvate: step 4/7.</text>
</comment>
<organism evidence="5 6">
    <name type="scientific">Teichococcus aestuarii</name>
    <dbReference type="NCBI Taxonomy" id="568898"/>
    <lineage>
        <taxon>Bacteria</taxon>
        <taxon>Pseudomonadati</taxon>
        <taxon>Pseudomonadota</taxon>
        <taxon>Alphaproteobacteria</taxon>
        <taxon>Acetobacterales</taxon>
        <taxon>Roseomonadaceae</taxon>
        <taxon>Roseomonas</taxon>
    </lineage>
</organism>
<dbReference type="InterPro" id="IPR046346">
    <property type="entry name" value="Aminoacid_DH-like_N_sf"/>
</dbReference>
<evidence type="ECO:0000256" key="3">
    <source>
        <dbReference type="ARBA" id="ARBA00023141"/>
    </source>
</evidence>
<dbReference type="SUPFAM" id="SSF53223">
    <property type="entry name" value="Aminoacid dehydrogenase-like, N-terminal domain"/>
    <property type="match status" value="1"/>
</dbReference>
<evidence type="ECO:0000313" key="5">
    <source>
        <dbReference type="EMBL" id="PWC28738.1"/>
    </source>
</evidence>
<accession>A0A2U1V489</accession>
<dbReference type="Gene3D" id="3.40.50.720">
    <property type="entry name" value="NAD(P)-binding Rossmann-like Domain"/>
    <property type="match status" value="1"/>
</dbReference>